<evidence type="ECO:0008006" key="4">
    <source>
        <dbReference type="Google" id="ProtNLM"/>
    </source>
</evidence>
<keyword evidence="3" id="KW-1185">Reference proteome</keyword>
<proteinExistence type="predicted"/>
<accession>A0ABT0UAK5</accession>
<protein>
    <recommendedName>
        <fullName evidence="4">CRISPR-associated protein Cas6 C-terminal domain-containing protein</fullName>
    </recommendedName>
</protein>
<reference evidence="2 3" key="1">
    <citation type="journal article" date="2022" name="Syst. Appl. Microbiol.">
        <title>Rhodopirellula aestuarii sp. nov., a novel member of the genus Rhodopirellula isolated from brackish sediments collected in the Tagus River estuary, Portugal.</title>
        <authorList>
            <person name="Vitorino I.R."/>
            <person name="Klimek D."/>
            <person name="Calusinska M."/>
            <person name="Lobo-da-Cunha A."/>
            <person name="Vasconcelos V."/>
            <person name="Lage O.M."/>
        </authorList>
    </citation>
    <scope>NUCLEOTIDE SEQUENCE [LARGE SCALE GENOMIC DNA]</scope>
    <source>
        <strain evidence="2 3">ICT_H3.1</strain>
    </source>
</reference>
<evidence type="ECO:0000313" key="3">
    <source>
        <dbReference type="Proteomes" id="UP001202961"/>
    </source>
</evidence>
<evidence type="ECO:0000256" key="1">
    <source>
        <dbReference type="SAM" id="MobiDB-lite"/>
    </source>
</evidence>
<name>A0ABT0UAK5_9BACT</name>
<feature type="compositionally biased region" description="Basic and acidic residues" evidence="1">
    <location>
        <begin position="195"/>
        <end position="207"/>
    </location>
</feature>
<dbReference type="EMBL" id="JAMQBK010000077">
    <property type="protein sequence ID" value="MCM2374002.1"/>
    <property type="molecule type" value="Genomic_DNA"/>
</dbReference>
<feature type="region of interest" description="Disordered" evidence="1">
    <location>
        <begin position="189"/>
        <end position="211"/>
    </location>
</feature>
<comment type="caution">
    <text evidence="2">The sequence shown here is derived from an EMBL/GenBank/DDBJ whole genome shotgun (WGS) entry which is preliminary data.</text>
</comment>
<evidence type="ECO:0000313" key="2">
    <source>
        <dbReference type="EMBL" id="MCM2374002.1"/>
    </source>
</evidence>
<dbReference type="RefSeq" id="WP_250931878.1">
    <property type="nucleotide sequence ID" value="NZ_JAMQBK010000077.1"/>
</dbReference>
<dbReference type="Proteomes" id="UP001202961">
    <property type="component" value="Unassembled WGS sequence"/>
</dbReference>
<gene>
    <name evidence="2" type="ORF">NB063_25585</name>
</gene>
<organism evidence="2 3">
    <name type="scientific">Aporhodopirellula aestuarii</name>
    <dbReference type="NCBI Taxonomy" id="2950107"/>
    <lineage>
        <taxon>Bacteria</taxon>
        <taxon>Pseudomonadati</taxon>
        <taxon>Planctomycetota</taxon>
        <taxon>Planctomycetia</taxon>
        <taxon>Pirellulales</taxon>
        <taxon>Pirellulaceae</taxon>
        <taxon>Aporhodopirellula</taxon>
    </lineage>
</organism>
<sequence>MGIPIEVIESELVFLDEGRMPAWPGPIVRGTMLRPLRNRLCVLEQDMPDYCRGCQFNATCRYGRVLEPDRLMIDGHVRMGCRDGVRGLTFGTGRLDSPGGRVQPGNRLPVRFLFVGRAAIDLKMTVFETLRDVSQTATLGADHIRFGVDRNSIRRDSMNIIPDGFEVSPSQRDERVSLRLRLHSPLCLKSRSGQPRRETSRSSSRDFSHRRRYGSDAASIVTVPRLIRESLRIVRRVFDEIDPDVKWNDTAMFLDECLTLAERSEIDVSGLRATRQTRGSARKKARWELAGWIGEATLHDVPVIAIPWLIWAGVLGVGDSRNCGAGLWTITQLEMNQN</sequence>